<dbReference type="EMBL" id="NMPM01000036">
    <property type="protein sequence ID" value="PAV26153.1"/>
    <property type="molecule type" value="Genomic_DNA"/>
</dbReference>
<proteinExistence type="predicted"/>
<name>A0A2A2I554_9GAMM</name>
<organism evidence="1 2">
    <name type="scientific">Tamilnaduibacter salinus</name>
    <dbReference type="NCBI Taxonomy" id="1484056"/>
    <lineage>
        <taxon>Bacteria</taxon>
        <taxon>Pseudomonadati</taxon>
        <taxon>Pseudomonadota</taxon>
        <taxon>Gammaproteobacteria</taxon>
        <taxon>Pseudomonadales</taxon>
        <taxon>Marinobacteraceae</taxon>
        <taxon>Tamilnaduibacter</taxon>
    </lineage>
</organism>
<gene>
    <name evidence="1" type="ORF">CF392_07175</name>
</gene>
<accession>A0A2A2I554</accession>
<comment type="caution">
    <text evidence="1">The sequence shown here is derived from an EMBL/GenBank/DDBJ whole genome shotgun (WGS) entry which is preliminary data.</text>
</comment>
<dbReference type="AlphaFoldDB" id="A0A2A2I554"/>
<reference evidence="1 2" key="1">
    <citation type="submission" date="2017-07" db="EMBL/GenBank/DDBJ databases">
        <title>Tamlnaduibacter salinus (Mi-7) genome sequencing.</title>
        <authorList>
            <person name="Verma A."/>
            <person name="Krishnamurthi S."/>
        </authorList>
    </citation>
    <scope>NUCLEOTIDE SEQUENCE [LARGE SCALE GENOMIC DNA]</scope>
    <source>
        <strain evidence="1 2">Mi-7</strain>
    </source>
</reference>
<evidence type="ECO:0000313" key="2">
    <source>
        <dbReference type="Proteomes" id="UP000218332"/>
    </source>
</evidence>
<sequence>MNDLVILKAVWAAIGQLRAETGFCSNPFPAQEVAPGHYTLFSRGANAFIHLDSARELEAYAFREGMGND</sequence>
<keyword evidence="2" id="KW-1185">Reference proteome</keyword>
<protein>
    <submittedName>
        <fullName evidence="1">Uncharacterized protein</fullName>
    </submittedName>
</protein>
<dbReference type="RefSeq" id="WP_095610779.1">
    <property type="nucleotide sequence ID" value="NZ_NMPM01000036.1"/>
</dbReference>
<dbReference type="Proteomes" id="UP000218332">
    <property type="component" value="Unassembled WGS sequence"/>
</dbReference>
<evidence type="ECO:0000313" key="1">
    <source>
        <dbReference type="EMBL" id="PAV26153.1"/>
    </source>
</evidence>